<evidence type="ECO:0000256" key="3">
    <source>
        <dbReference type="ARBA" id="ARBA00022553"/>
    </source>
</evidence>
<evidence type="ECO:0000256" key="2">
    <source>
        <dbReference type="ARBA" id="ARBA00022527"/>
    </source>
</evidence>
<reference evidence="16" key="3">
    <citation type="submission" date="2020-10" db="UniProtKB">
        <authorList>
            <consortium name="WormBaseParasite"/>
        </authorList>
    </citation>
    <scope>IDENTIFICATION</scope>
</reference>
<sequence>MDVQLNTTLTMSDFSVHRIIGRGGFGEVYGCRKLDSGKMYAMKCLDKKRIKLKSGESMALNERTILSRVSSGDASPFIVCMTYAFQTPEKLCFILDLMNGGDLNYHLSQRGTFNEEDVKFYVAEIILGLQHMHERNIVYRDLKPANILLDESGHVRISDLGLACDVSESWPTAAVGTQGYMAPEVLQKGVPYAFSADWYSLGCTVYKLLVGSSPFRQHSSKRRYCEAPIGRQKVLQIPDSFEDSTKAFLIGLLQTNIEVRLGCQGQGSEELMTHSFLSNMDWEMAKRQRLQPPLIPPQGEVNAADAFEIGAFDEEDTQGIRLTEEDQQVYKEFDVVIADRWQHEMTTTIFDAVNEDFDQMESKRRAKLQQRLNQLTQTLTSQPEGETTSTLTATPSALPQSPLSRSASSTVMATSQQKSLDHEDIPSWPAELLLEWWIDPERYGCGPSDCLVESELLRLGGPFLHTWQKKHVRLFPNRLEIYTKNQHGIPLKGAEFISMLDIASIYPTLQHVNKYDGVIIVVLKSQSKIFLTSQDQIVVDQWLNVLLQAFEDSSQVLSSMSRKVYWIYGIDEPKLYARASPSCSNSTQLPPPPPPPLGVTQPDLATKRKQFRRMQSFQTALTSRNWSPPPPAPPPPPPPAPISSASSASQPPAVAETTSARRVILKNLNKMGFSRSQDISSPLLPPRPPSPLLECTKSSPAAGNSGGGHHKQA</sequence>
<dbReference type="GO" id="GO:0009966">
    <property type="term" value="P:regulation of signal transduction"/>
    <property type="evidence" value="ECO:0007669"/>
    <property type="project" value="TreeGrafter"/>
</dbReference>
<evidence type="ECO:0000313" key="14">
    <source>
        <dbReference type="EMBL" id="CDS18040.1"/>
    </source>
</evidence>
<comment type="similarity">
    <text evidence="1 10">Belongs to the protein kinase superfamily. AGC Ser/Thr protein kinase family. GPRK subfamily.</text>
</comment>
<dbReference type="PROSITE" id="PS50011">
    <property type="entry name" value="PROTEIN_KINASE_DOM"/>
    <property type="match status" value="1"/>
</dbReference>
<dbReference type="FunFam" id="1.10.510.10:FF:000074">
    <property type="entry name" value="G protein-coupled receptor kinase"/>
    <property type="match status" value="1"/>
</dbReference>
<dbReference type="SUPFAM" id="SSF56112">
    <property type="entry name" value="Protein kinase-like (PK-like)"/>
    <property type="match status" value="1"/>
</dbReference>
<dbReference type="InterPro" id="IPR000239">
    <property type="entry name" value="GPCR_kinase"/>
</dbReference>
<dbReference type="InterPro" id="IPR011009">
    <property type="entry name" value="Kinase-like_dom_sf"/>
</dbReference>
<dbReference type="OrthoDB" id="162894at2759"/>
<keyword evidence="4 10" id="KW-0808">Transferase</keyword>
<evidence type="ECO:0000256" key="8">
    <source>
        <dbReference type="PIRSR" id="PIRSR600239-51"/>
    </source>
</evidence>
<feature type="compositionally biased region" description="Pro residues" evidence="11">
    <location>
        <begin position="627"/>
        <end position="641"/>
    </location>
</feature>
<feature type="region of interest" description="Disordered" evidence="11">
    <location>
        <begin position="673"/>
        <end position="713"/>
    </location>
</feature>
<gene>
    <name evidence="14" type="ORF">EgrG_001083700</name>
</gene>
<proteinExistence type="inferred from homology"/>
<feature type="binding site" evidence="9">
    <location>
        <position position="43"/>
    </location>
    <ligand>
        <name>ATP</name>
        <dbReference type="ChEBI" id="CHEBI:30616"/>
    </ligand>
</feature>
<evidence type="ECO:0000256" key="1">
    <source>
        <dbReference type="ARBA" id="ARBA00009793"/>
    </source>
</evidence>
<dbReference type="GO" id="GO:0005524">
    <property type="term" value="F:ATP binding"/>
    <property type="evidence" value="ECO:0007669"/>
    <property type="project" value="UniProtKB-UniRule"/>
</dbReference>
<evidence type="ECO:0000256" key="7">
    <source>
        <dbReference type="ARBA" id="ARBA00022840"/>
    </source>
</evidence>
<reference evidence="14 15" key="1">
    <citation type="journal article" date="2013" name="Nature">
        <title>The genomes of four tapeworm species reveal adaptations to parasitism.</title>
        <authorList>
            <person name="Tsai I.J."/>
            <person name="Zarowiecki M."/>
            <person name="Holroyd N."/>
            <person name="Garciarrubio A."/>
            <person name="Sanchez-Flores A."/>
            <person name="Brooks K.L."/>
            <person name="Tracey A."/>
            <person name="Bobes R.J."/>
            <person name="Fragoso G."/>
            <person name="Sciutto E."/>
            <person name="Aslett M."/>
            <person name="Beasley H."/>
            <person name="Bennett H.M."/>
            <person name="Cai J."/>
            <person name="Camicia F."/>
            <person name="Clark R."/>
            <person name="Cucher M."/>
            <person name="De Silva N."/>
            <person name="Day T.A."/>
            <person name="Deplazes P."/>
            <person name="Estrada K."/>
            <person name="Fernandez C."/>
            <person name="Holland P.W."/>
            <person name="Hou J."/>
            <person name="Hu S."/>
            <person name="Huckvale T."/>
            <person name="Hung S.S."/>
            <person name="Kamenetzky L."/>
            <person name="Keane J.A."/>
            <person name="Kiss F."/>
            <person name="Koziol U."/>
            <person name="Lambert O."/>
            <person name="Liu K."/>
            <person name="Luo X."/>
            <person name="Luo Y."/>
            <person name="Macchiaroli N."/>
            <person name="Nichol S."/>
            <person name="Paps J."/>
            <person name="Parkinson J."/>
            <person name="Pouchkina-Stantcheva N."/>
            <person name="Riddiford N."/>
            <person name="Rosenzvit M."/>
            <person name="Salinas G."/>
            <person name="Wasmuth J.D."/>
            <person name="Zamanian M."/>
            <person name="Zheng Y."/>
            <person name="Cai X."/>
            <person name="Soberon X."/>
            <person name="Olson P.D."/>
            <person name="Laclette J.P."/>
            <person name="Brehm K."/>
            <person name="Berriman M."/>
            <person name="Garciarrubio A."/>
            <person name="Bobes R.J."/>
            <person name="Fragoso G."/>
            <person name="Sanchez-Flores A."/>
            <person name="Estrada K."/>
            <person name="Cevallos M.A."/>
            <person name="Morett E."/>
            <person name="Gonzalez V."/>
            <person name="Portillo T."/>
            <person name="Ochoa-Leyva A."/>
            <person name="Jose M.V."/>
            <person name="Sciutto E."/>
            <person name="Landa A."/>
            <person name="Jimenez L."/>
            <person name="Valdes V."/>
            <person name="Carrero J.C."/>
            <person name="Larralde C."/>
            <person name="Morales-Montor J."/>
            <person name="Limon-Lason J."/>
            <person name="Soberon X."/>
            <person name="Laclette J.P."/>
        </authorList>
    </citation>
    <scope>NUCLEOTIDE SEQUENCE [LARGE SCALE GENOMIC DNA]</scope>
</reference>
<keyword evidence="2 10" id="KW-0723">Serine/threonine-protein kinase</keyword>
<evidence type="ECO:0000259" key="12">
    <source>
        <dbReference type="PROSITE" id="PS50011"/>
    </source>
</evidence>
<dbReference type="Gene3D" id="1.10.510.10">
    <property type="entry name" value="Transferase(Phosphotransferase) domain 1"/>
    <property type="match status" value="1"/>
</dbReference>
<evidence type="ECO:0000256" key="6">
    <source>
        <dbReference type="ARBA" id="ARBA00022777"/>
    </source>
</evidence>
<dbReference type="Gene3D" id="3.30.200.20">
    <property type="entry name" value="Phosphorylase Kinase, domain 1"/>
    <property type="match status" value="1"/>
</dbReference>
<dbReference type="SMART" id="SM00233">
    <property type="entry name" value="PH"/>
    <property type="match status" value="1"/>
</dbReference>
<dbReference type="EC" id="2.7.11.-" evidence="10"/>
<protein>
    <recommendedName>
        <fullName evidence="10">G protein-coupled receptor kinase</fullName>
        <ecNumber evidence="10">2.7.11.-</ecNumber>
    </recommendedName>
</protein>
<dbReference type="PROSITE" id="PS51285">
    <property type="entry name" value="AGC_KINASE_CTER"/>
    <property type="match status" value="1"/>
</dbReference>
<feature type="active site" description="Proton acceptor" evidence="8">
    <location>
        <position position="141"/>
    </location>
</feature>
<evidence type="ECO:0000256" key="10">
    <source>
        <dbReference type="RuleBase" id="RU000308"/>
    </source>
</evidence>
<feature type="region of interest" description="Disordered" evidence="11">
    <location>
        <begin position="621"/>
        <end position="660"/>
    </location>
</feature>
<dbReference type="PROSITE" id="PS00108">
    <property type="entry name" value="PROTEIN_KINASE_ST"/>
    <property type="match status" value="1"/>
</dbReference>
<reference evidence="14" key="2">
    <citation type="submission" date="2014-06" db="EMBL/GenBank/DDBJ databases">
        <authorList>
            <person name="Aslett M."/>
        </authorList>
    </citation>
    <scope>NUCLEOTIDE SEQUENCE</scope>
</reference>
<dbReference type="InterPro" id="IPR000961">
    <property type="entry name" value="AGC-kinase_C"/>
</dbReference>
<dbReference type="SMART" id="SM00220">
    <property type="entry name" value="S_TKc"/>
    <property type="match status" value="1"/>
</dbReference>
<feature type="compositionally biased region" description="Low complexity" evidence="11">
    <location>
        <begin position="642"/>
        <end position="655"/>
    </location>
</feature>
<keyword evidence="6 10" id="KW-0418">Kinase</keyword>
<dbReference type="PANTHER" id="PTHR24355:SF18">
    <property type="entry name" value="G PROTEIN-COUPLED RECEPTOR KINASE"/>
    <property type="match status" value="1"/>
</dbReference>
<dbReference type="InterPro" id="IPR008271">
    <property type="entry name" value="Ser/Thr_kinase_AS"/>
</dbReference>
<feature type="region of interest" description="Disordered" evidence="11">
    <location>
        <begin position="377"/>
        <end position="420"/>
    </location>
</feature>
<dbReference type="PRINTS" id="PR00717">
    <property type="entry name" value="GPCRKINASE"/>
</dbReference>
<keyword evidence="14" id="KW-0675">Receptor</keyword>
<dbReference type="GO" id="GO:0007186">
    <property type="term" value="P:G protein-coupled receptor signaling pathway"/>
    <property type="evidence" value="ECO:0007669"/>
    <property type="project" value="TreeGrafter"/>
</dbReference>
<feature type="region of interest" description="Disordered" evidence="11">
    <location>
        <begin position="579"/>
        <end position="602"/>
    </location>
</feature>
<evidence type="ECO:0000256" key="5">
    <source>
        <dbReference type="ARBA" id="ARBA00022741"/>
    </source>
</evidence>
<dbReference type="Gene3D" id="1.10.287.1270">
    <property type="match status" value="1"/>
</dbReference>
<dbReference type="InterPro" id="IPR017441">
    <property type="entry name" value="Protein_kinase_ATP_BS"/>
</dbReference>
<evidence type="ECO:0000313" key="16">
    <source>
        <dbReference type="WBParaSite" id="EgrG_001083700"/>
    </source>
</evidence>
<keyword evidence="7 9" id="KW-0067">ATP-binding</keyword>
<dbReference type="Pfam" id="PF00069">
    <property type="entry name" value="Pkinase"/>
    <property type="match status" value="1"/>
</dbReference>
<dbReference type="AlphaFoldDB" id="A0A068WE62"/>
<accession>A0A068WE62</accession>
<dbReference type="GO" id="GO:0001664">
    <property type="term" value="F:G protein-coupled receptor binding"/>
    <property type="evidence" value="ECO:0007669"/>
    <property type="project" value="TreeGrafter"/>
</dbReference>
<evidence type="ECO:0000256" key="11">
    <source>
        <dbReference type="SAM" id="MobiDB-lite"/>
    </source>
</evidence>
<organism evidence="14">
    <name type="scientific">Echinococcus granulosus</name>
    <name type="common">Hydatid tapeworm</name>
    <dbReference type="NCBI Taxonomy" id="6210"/>
    <lineage>
        <taxon>Eukaryota</taxon>
        <taxon>Metazoa</taxon>
        <taxon>Spiralia</taxon>
        <taxon>Lophotrochozoa</taxon>
        <taxon>Platyhelminthes</taxon>
        <taxon>Cestoda</taxon>
        <taxon>Eucestoda</taxon>
        <taxon>Cyclophyllidea</taxon>
        <taxon>Taeniidae</taxon>
        <taxon>Echinococcus</taxon>
        <taxon>Echinococcus granulosus group</taxon>
    </lineage>
</organism>
<feature type="compositionally biased region" description="Low complexity" evidence="11">
    <location>
        <begin position="387"/>
        <end position="399"/>
    </location>
</feature>
<dbReference type="SUPFAM" id="SSF50729">
    <property type="entry name" value="PH domain-like"/>
    <property type="match status" value="1"/>
</dbReference>
<keyword evidence="3" id="KW-0597">Phosphoprotein</keyword>
<evidence type="ECO:0000313" key="15">
    <source>
        <dbReference type="Proteomes" id="UP000492820"/>
    </source>
</evidence>
<evidence type="ECO:0000259" key="13">
    <source>
        <dbReference type="PROSITE" id="PS51285"/>
    </source>
</evidence>
<dbReference type="Proteomes" id="UP000492820">
    <property type="component" value="Unassembled WGS sequence"/>
</dbReference>
<dbReference type="InterPro" id="IPR000719">
    <property type="entry name" value="Prot_kinase_dom"/>
</dbReference>
<dbReference type="InterPro" id="IPR001849">
    <property type="entry name" value="PH_domain"/>
</dbReference>
<dbReference type="WBParaSite" id="EgrG_001083700">
    <property type="protein sequence ID" value="EgrG_001083700"/>
    <property type="gene ID" value="EgrG_001083700"/>
</dbReference>
<feature type="domain" description="Protein kinase" evidence="12">
    <location>
        <begin position="14"/>
        <end position="277"/>
    </location>
</feature>
<feature type="compositionally biased region" description="Polar residues" evidence="11">
    <location>
        <begin position="401"/>
        <end position="418"/>
    </location>
</feature>
<dbReference type="PROSITE" id="PS00107">
    <property type="entry name" value="PROTEIN_KINASE_ATP"/>
    <property type="match status" value="1"/>
</dbReference>
<keyword evidence="5 9" id="KW-0547">Nucleotide-binding</keyword>
<feature type="domain" description="AGC-kinase C-terminal" evidence="13">
    <location>
        <begin position="278"/>
        <end position="345"/>
    </location>
</feature>
<evidence type="ECO:0000256" key="9">
    <source>
        <dbReference type="PROSITE-ProRule" id="PRU10141"/>
    </source>
</evidence>
<dbReference type="GO" id="GO:0004703">
    <property type="term" value="F:G protein-coupled receptor kinase activity"/>
    <property type="evidence" value="ECO:0007669"/>
    <property type="project" value="InterPro"/>
</dbReference>
<dbReference type="Gene3D" id="2.30.29.30">
    <property type="entry name" value="Pleckstrin-homology domain (PH domain)/Phosphotyrosine-binding domain (PTB)"/>
    <property type="match status" value="1"/>
</dbReference>
<dbReference type="InterPro" id="IPR011993">
    <property type="entry name" value="PH-like_dom_sf"/>
</dbReference>
<dbReference type="EMBL" id="LK028577">
    <property type="protein sequence ID" value="CDS18040.1"/>
    <property type="molecule type" value="Genomic_DNA"/>
</dbReference>
<evidence type="ECO:0000256" key="4">
    <source>
        <dbReference type="ARBA" id="ARBA00022679"/>
    </source>
</evidence>
<dbReference type="PANTHER" id="PTHR24355">
    <property type="entry name" value="G PROTEIN-COUPLED RECEPTOR KINASE/RIBOSOMAL PROTEIN S6 KINASE"/>
    <property type="match status" value="1"/>
</dbReference>
<name>A0A068WE62_ECHGR</name>